<evidence type="ECO:0000256" key="5">
    <source>
        <dbReference type="PROSITE-ProRule" id="PRU01091"/>
    </source>
</evidence>
<reference evidence="9" key="1">
    <citation type="journal article" date="2019" name="Int. J. Syst. Evol. Microbiol.">
        <title>The Global Catalogue of Microorganisms (GCM) 10K type strain sequencing project: providing services to taxonomists for standard genome sequencing and annotation.</title>
        <authorList>
            <consortium name="The Broad Institute Genomics Platform"/>
            <consortium name="The Broad Institute Genome Sequencing Center for Infectious Disease"/>
            <person name="Wu L."/>
            <person name="Ma J."/>
        </authorList>
    </citation>
    <scope>NUCLEOTIDE SEQUENCE [LARGE SCALE GENOMIC DNA]</scope>
    <source>
        <strain evidence="9">CGMCC 4.7397</strain>
    </source>
</reference>
<dbReference type="PROSITE" id="PS51755">
    <property type="entry name" value="OMPR_PHOB"/>
    <property type="match status" value="1"/>
</dbReference>
<name>A0ABW1IDK5_9PSEU</name>
<keyword evidence="2" id="KW-0902">Two-component regulatory system</keyword>
<keyword evidence="9" id="KW-1185">Reference proteome</keyword>
<dbReference type="SMART" id="SM00862">
    <property type="entry name" value="Trans_reg_C"/>
    <property type="match status" value="1"/>
</dbReference>
<dbReference type="InterPro" id="IPR001789">
    <property type="entry name" value="Sig_transdc_resp-reg_receiver"/>
</dbReference>
<dbReference type="Gene3D" id="3.40.50.2300">
    <property type="match status" value="1"/>
</dbReference>
<dbReference type="SUPFAM" id="SSF52172">
    <property type="entry name" value="CheY-like"/>
    <property type="match status" value="1"/>
</dbReference>
<evidence type="ECO:0000256" key="3">
    <source>
        <dbReference type="ARBA" id="ARBA00023125"/>
    </source>
</evidence>
<evidence type="ECO:0000259" key="6">
    <source>
        <dbReference type="PROSITE" id="PS50110"/>
    </source>
</evidence>
<comment type="caution">
    <text evidence="8">The sequence shown here is derived from an EMBL/GenBank/DDBJ whole genome shotgun (WGS) entry which is preliminary data.</text>
</comment>
<feature type="DNA-binding region" description="OmpR/PhoB-type" evidence="5">
    <location>
        <begin position="134"/>
        <end position="235"/>
    </location>
</feature>
<dbReference type="InterPro" id="IPR016032">
    <property type="entry name" value="Sig_transdc_resp-reg_C-effctor"/>
</dbReference>
<dbReference type="Pfam" id="PF00072">
    <property type="entry name" value="Response_reg"/>
    <property type="match status" value="1"/>
</dbReference>
<dbReference type="InterPro" id="IPR039420">
    <property type="entry name" value="WalR-like"/>
</dbReference>
<dbReference type="Gene3D" id="6.10.250.690">
    <property type="match status" value="1"/>
</dbReference>
<dbReference type="SMART" id="SM00448">
    <property type="entry name" value="REC"/>
    <property type="match status" value="1"/>
</dbReference>
<evidence type="ECO:0000256" key="4">
    <source>
        <dbReference type="PROSITE-ProRule" id="PRU00169"/>
    </source>
</evidence>
<evidence type="ECO:0000256" key="2">
    <source>
        <dbReference type="ARBA" id="ARBA00023012"/>
    </source>
</evidence>
<dbReference type="RefSeq" id="WP_379570103.1">
    <property type="nucleotide sequence ID" value="NZ_JBHSQK010000084.1"/>
</dbReference>
<organism evidence="8 9">
    <name type="scientific">Pseudonocardia lutea</name>
    <dbReference type="NCBI Taxonomy" id="2172015"/>
    <lineage>
        <taxon>Bacteria</taxon>
        <taxon>Bacillati</taxon>
        <taxon>Actinomycetota</taxon>
        <taxon>Actinomycetes</taxon>
        <taxon>Pseudonocardiales</taxon>
        <taxon>Pseudonocardiaceae</taxon>
        <taxon>Pseudonocardia</taxon>
    </lineage>
</organism>
<keyword evidence="3 5" id="KW-0238">DNA-binding</keyword>
<evidence type="ECO:0000259" key="7">
    <source>
        <dbReference type="PROSITE" id="PS51755"/>
    </source>
</evidence>
<dbReference type="PANTHER" id="PTHR48111:SF40">
    <property type="entry name" value="PHOSPHATE REGULON TRANSCRIPTIONAL REGULATORY PROTEIN PHOB"/>
    <property type="match status" value="1"/>
</dbReference>
<dbReference type="Gene3D" id="1.10.10.10">
    <property type="entry name" value="Winged helix-like DNA-binding domain superfamily/Winged helix DNA-binding domain"/>
    <property type="match status" value="1"/>
</dbReference>
<evidence type="ECO:0000313" key="8">
    <source>
        <dbReference type="EMBL" id="MFC5951801.1"/>
    </source>
</evidence>
<evidence type="ECO:0000256" key="1">
    <source>
        <dbReference type="ARBA" id="ARBA00022553"/>
    </source>
</evidence>
<accession>A0ABW1IDK5</accession>
<gene>
    <name evidence="8" type="ORF">ACFQH9_26420</name>
</gene>
<dbReference type="EMBL" id="JBHSQK010000084">
    <property type="protein sequence ID" value="MFC5951801.1"/>
    <property type="molecule type" value="Genomic_DNA"/>
</dbReference>
<feature type="domain" description="OmpR/PhoB-type" evidence="7">
    <location>
        <begin position="134"/>
        <end position="235"/>
    </location>
</feature>
<dbReference type="Pfam" id="PF00486">
    <property type="entry name" value="Trans_reg_C"/>
    <property type="match status" value="1"/>
</dbReference>
<feature type="domain" description="Response regulatory" evidence="6">
    <location>
        <begin position="3"/>
        <end position="117"/>
    </location>
</feature>
<dbReference type="InterPro" id="IPR001867">
    <property type="entry name" value="OmpR/PhoB-type_DNA-bd"/>
</dbReference>
<evidence type="ECO:0000313" key="9">
    <source>
        <dbReference type="Proteomes" id="UP001596119"/>
    </source>
</evidence>
<keyword evidence="1 4" id="KW-0597">Phosphoprotein</keyword>
<dbReference type="PANTHER" id="PTHR48111">
    <property type="entry name" value="REGULATOR OF RPOS"/>
    <property type="match status" value="1"/>
</dbReference>
<dbReference type="Proteomes" id="UP001596119">
    <property type="component" value="Unassembled WGS sequence"/>
</dbReference>
<sequence length="239" mass="26206">MARLLVVEDDDTIGRALRSSLAVYGHDVVWCTAGREALEAGRDGRFDLVLLDLGLPDVDGLDVCRDLRLTQPDTVLVMLTARDAEMDVIIGLEAGADDYLTKPVGLAELHARIHAHLRRVETTQRPDPEDDAAGSTTVLGDLVLDLAGRRVLAAGTELPLRAKEFELFARLAAQPATAVSRETLMSEVWDEHWFRSTKTLDVHIAALRRHLADLPAGTALPRITTLRGHGYRLDPPEAE</sequence>
<feature type="modified residue" description="4-aspartylphosphate" evidence="4">
    <location>
        <position position="52"/>
    </location>
</feature>
<dbReference type="InterPro" id="IPR036388">
    <property type="entry name" value="WH-like_DNA-bd_sf"/>
</dbReference>
<proteinExistence type="predicted"/>
<dbReference type="SUPFAM" id="SSF46894">
    <property type="entry name" value="C-terminal effector domain of the bipartite response regulators"/>
    <property type="match status" value="1"/>
</dbReference>
<dbReference type="CDD" id="cd17574">
    <property type="entry name" value="REC_OmpR"/>
    <property type="match status" value="1"/>
</dbReference>
<dbReference type="InterPro" id="IPR011006">
    <property type="entry name" value="CheY-like_superfamily"/>
</dbReference>
<dbReference type="CDD" id="cd00383">
    <property type="entry name" value="trans_reg_C"/>
    <property type="match status" value="1"/>
</dbReference>
<protein>
    <submittedName>
        <fullName evidence="8">Response regulator transcription factor</fullName>
    </submittedName>
</protein>
<dbReference type="PROSITE" id="PS50110">
    <property type="entry name" value="RESPONSE_REGULATORY"/>
    <property type="match status" value="1"/>
</dbReference>